<dbReference type="RefSeq" id="WP_305991648.1">
    <property type="nucleotide sequence ID" value="NZ_JAVAMP010000003.1"/>
</dbReference>
<evidence type="ECO:0000313" key="1">
    <source>
        <dbReference type="EMBL" id="MDP5274335.1"/>
    </source>
</evidence>
<accession>A0ABT9J005</accession>
<reference evidence="1 2" key="1">
    <citation type="submission" date="2023-08" db="EMBL/GenBank/DDBJ databases">
        <authorList>
            <person name="Park J.-S."/>
        </authorList>
    </citation>
    <scope>NUCLEOTIDE SEQUENCE [LARGE SCALE GENOMIC DNA]</scope>
    <source>
        <strain evidence="1 2">2205SS18-9</strain>
    </source>
</reference>
<dbReference type="Proteomes" id="UP001231941">
    <property type="component" value="Unassembled WGS sequence"/>
</dbReference>
<protein>
    <submittedName>
        <fullName evidence="1">Uncharacterized protein</fullName>
    </submittedName>
</protein>
<proteinExistence type="predicted"/>
<gene>
    <name evidence="1" type="ORF">Q5Y73_09455</name>
</gene>
<comment type="caution">
    <text evidence="1">The sequence shown here is derived from an EMBL/GenBank/DDBJ whole genome shotgun (WGS) entry which is preliminary data.</text>
</comment>
<evidence type="ECO:0000313" key="2">
    <source>
        <dbReference type="Proteomes" id="UP001231941"/>
    </source>
</evidence>
<sequence>MDAFTKEFKQLVGESEEARKEHNRISKEIKEGKVSLGKRVRERRTRING</sequence>
<name>A0ABT9J005_9BACL</name>
<dbReference type="EMBL" id="JAVAMP010000003">
    <property type="protein sequence ID" value="MDP5274335.1"/>
    <property type="molecule type" value="Genomic_DNA"/>
</dbReference>
<organism evidence="1 2">
    <name type="scientific">Chengkuizengella axinellae</name>
    <dbReference type="NCBI Taxonomy" id="3064388"/>
    <lineage>
        <taxon>Bacteria</taxon>
        <taxon>Bacillati</taxon>
        <taxon>Bacillota</taxon>
        <taxon>Bacilli</taxon>
        <taxon>Bacillales</taxon>
        <taxon>Paenibacillaceae</taxon>
        <taxon>Chengkuizengella</taxon>
    </lineage>
</organism>
<keyword evidence="2" id="KW-1185">Reference proteome</keyword>